<organism evidence="1 2">
    <name type="scientific">Candidatus Clostridium stratigraminis</name>
    <dbReference type="NCBI Taxonomy" id="3381661"/>
    <lineage>
        <taxon>Bacteria</taxon>
        <taxon>Bacillati</taxon>
        <taxon>Bacillota</taxon>
        <taxon>Clostridia</taxon>
        <taxon>Eubacteriales</taxon>
        <taxon>Clostridiaceae</taxon>
        <taxon>Clostridium</taxon>
    </lineage>
</organism>
<proteinExistence type="predicted"/>
<gene>
    <name evidence="1" type="ORF">ACJDUG_06920</name>
</gene>
<comment type="caution">
    <text evidence="1">The sequence shown here is derived from an EMBL/GenBank/DDBJ whole genome shotgun (WGS) entry which is preliminary data.</text>
</comment>
<keyword evidence="2" id="KW-1185">Reference proteome</keyword>
<name>A0ABW8T4P9_9CLOT</name>
<sequence>MNKKQAFIIATLLVLIVCAGVLATKVNSPLYVDSTEITNASVNDKGDFYTEARLSRDNTNAKMMPTYQTIIDDKDAAKEYKDAMISQLKTLTTNTENEVKIEGQLKGKGYDDSFCQISDGKVNVYVKTKDKLTDKQIKDIKNVVLGITKIKDVEIEQKQ</sequence>
<protein>
    <submittedName>
        <fullName evidence="1">SpoIIIAH-like family protein</fullName>
    </submittedName>
</protein>
<accession>A0ABW8T4P9</accession>
<dbReference type="RefSeq" id="WP_406769172.1">
    <property type="nucleotide sequence ID" value="NZ_JBJHZZ010000003.1"/>
</dbReference>
<evidence type="ECO:0000313" key="1">
    <source>
        <dbReference type="EMBL" id="MFL0246697.1"/>
    </source>
</evidence>
<dbReference type="Pfam" id="PF12685">
    <property type="entry name" value="SpoIIIAH"/>
    <property type="match status" value="1"/>
</dbReference>
<reference evidence="1 2" key="1">
    <citation type="submission" date="2024-11" db="EMBL/GenBank/DDBJ databases">
        <authorList>
            <person name="Heng Y.C."/>
            <person name="Lim A.C.H."/>
            <person name="Lee J.K.Y."/>
            <person name="Kittelmann S."/>
        </authorList>
    </citation>
    <scope>NUCLEOTIDE SEQUENCE [LARGE SCALE GENOMIC DNA]</scope>
    <source>
        <strain evidence="1 2">WILCCON 0185</strain>
    </source>
</reference>
<dbReference type="EMBL" id="JBJHZZ010000003">
    <property type="protein sequence ID" value="MFL0246697.1"/>
    <property type="molecule type" value="Genomic_DNA"/>
</dbReference>
<dbReference type="InterPro" id="IPR038503">
    <property type="entry name" value="SpoIIIAH_sf"/>
</dbReference>
<dbReference type="Gene3D" id="1.10.287.4300">
    <property type="entry name" value="Stage III sporulation protein AH-like"/>
    <property type="match status" value="1"/>
</dbReference>
<dbReference type="InterPro" id="IPR024232">
    <property type="entry name" value="SpoIIIAH"/>
</dbReference>
<evidence type="ECO:0000313" key="2">
    <source>
        <dbReference type="Proteomes" id="UP001623591"/>
    </source>
</evidence>
<dbReference type="Proteomes" id="UP001623591">
    <property type="component" value="Unassembled WGS sequence"/>
</dbReference>